<protein>
    <submittedName>
        <fullName evidence="2">Uncharacterized protein</fullName>
    </submittedName>
</protein>
<dbReference type="HOGENOM" id="CLU_2321043_0_0_1"/>
<evidence type="ECO:0000256" key="1">
    <source>
        <dbReference type="SAM" id="MobiDB-lite"/>
    </source>
</evidence>
<reference evidence="2 3" key="1">
    <citation type="journal article" date="2011" name="PLoS Genet.">
        <title>Comparative genomic analysis of human fungal pathogens causing paracoccidioidomycosis.</title>
        <authorList>
            <person name="Desjardins C.A."/>
            <person name="Champion M.D."/>
            <person name="Holder J.W."/>
            <person name="Muszewska A."/>
            <person name="Goldberg J."/>
            <person name="Bailao A.M."/>
            <person name="Brigido M.M."/>
            <person name="Ferreira M.E."/>
            <person name="Garcia A.M."/>
            <person name="Grynberg M."/>
            <person name="Gujja S."/>
            <person name="Heiman D.I."/>
            <person name="Henn M.R."/>
            <person name="Kodira C.D."/>
            <person name="Leon-Narvaez H."/>
            <person name="Longo L.V."/>
            <person name="Ma L.J."/>
            <person name="Malavazi I."/>
            <person name="Matsuo A.L."/>
            <person name="Morais F.V."/>
            <person name="Pereira M."/>
            <person name="Rodriguez-Brito S."/>
            <person name="Sakthikumar S."/>
            <person name="Salem-Izacc S.M."/>
            <person name="Sykes S.M."/>
            <person name="Teixeira M.M."/>
            <person name="Vallejo M.C."/>
            <person name="Walter M.E."/>
            <person name="Yandava C."/>
            <person name="Young S."/>
            <person name="Zeng Q."/>
            <person name="Zucker J."/>
            <person name="Felipe M.S."/>
            <person name="Goldman G.H."/>
            <person name="Haas B.J."/>
            <person name="McEwen J.G."/>
            <person name="Nino-Vega G."/>
            <person name="Puccia R."/>
            <person name="San-Blas G."/>
            <person name="Soares C.M."/>
            <person name="Birren B.W."/>
            <person name="Cuomo C.A."/>
        </authorList>
    </citation>
    <scope>NUCLEOTIDE SEQUENCE [LARGE SCALE GENOMIC DNA]</scope>
    <source>
        <strain evidence="3">ATCC MYA-826 / Pb01</strain>
    </source>
</reference>
<feature type="region of interest" description="Disordered" evidence="1">
    <location>
        <begin position="1"/>
        <end position="39"/>
    </location>
</feature>
<gene>
    <name evidence="2" type="ORF">PAAG_11870</name>
</gene>
<evidence type="ECO:0000313" key="3">
    <source>
        <dbReference type="Proteomes" id="UP000002059"/>
    </source>
</evidence>
<name>A0A0A2V0R3_PARBA</name>
<dbReference type="RefSeq" id="XP_015702931.1">
    <property type="nucleotide sequence ID" value="XM_015847443.1"/>
</dbReference>
<organism evidence="2 3">
    <name type="scientific">Paracoccidioides lutzii (strain ATCC MYA-826 / Pb01)</name>
    <name type="common">Paracoccidioides brasiliensis</name>
    <dbReference type="NCBI Taxonomy" id="502779"/>
    <lineage>
        <taxon>Eukaryota</taxon>
        <taxon>Fungi</taxon>
        <taxon>Dikarya</taxon>
        <taxon>Ascomycota</taxon>
        <taxon>Pezizomycotina</taxon>
        <taxon>Eurotiomycetes</taxon>
        <taxon>Eurotiomycetidae</taxon>
        <taxon>Onygenales</taxon>
        <taxon>Ajellomycetaceae</taxon>
        <taxon>Paracoccidioides</taxon>
    </lineage>
</organism>
<feature type="compositionally biased region" description="Basic and acidic residues" evidence="1">
    <location>
        <begin position="25"/>
        <end position="39"/>
    </location>
</feature>
<accession>A0A0A2V0R3</accession>
<dbReference type="AlphaFoldDB" id="A0A0A2V0R3"/>
<dbReference type="Proteomes" id="UP000002059">
    <property type="component" value="Partially assembled WGS sequence"/>
</dbReference>
<dbReference type="KEGG" id="pbl:PAAG_11870"/>
<keyword evidence="3" id="KW-1185">Reference proteome</keyword>
<dbReference type="OrthoDB" id="5393766at2759"/>
<dbReference type="EMBL" id="KN294002">
    <property type="protein sequence ID" value="KGQ01406.1"/>
    <property type="molecule type" value="Genomic_DNA"/>
</dbReference>
<dbReference type="VEuPathDB" id="FungiDB:PAAG_11870"/>
<dbReference type="GeneID" id="26970720"/>
<feature type="region of interest" description="Disordered" evidence="1">
    <location>
        <begin position="74"/>
        <end position="99"/>
    </location>
</feature>
<sequence length="99" mass="11262">MDDTWDIPENGQTDVDEQVGATSAFEKDPERRQEDGKDDFADVSGLGLVYDDGNYIDFLFEEWVLGEEEELFNDQSIDSGKWLGEYEEEGRGEKAGKDK</sequence>
<proteinExistence type="predicted"/>
<feature type="compositionally biased region" description="Basic and acidic residues" evidence="1">
    <location>
        <begin position="89"/>
        <end position="99"/>
    </location>
</feature>
<evidence type="ECO:0000313" key="2">
    <source>
        <dbReference type="EMBL" id="KGQ01406.1"/>
    </source>
</evidence>